<proteinExistence type="predicted"/>
<evidence type="ECO:0000256" key="1">
    <source>
        <dbReference type="SAM" id="MobiDB-lite"/>
    </source>
</evidence>
<dbReference type="EMBL" id="VSSQ01100853">
    <property type="protein sequence ID" value="MPN42849.1"/>
    <property type="molecule type" value="Genomic_DNA"/>
</dbReference>
<protein>
    <submittedName>
        <fullName evidence="2">Uncharacterized protein</fullName>
    </submittedName>
</protein>
<gene>
    <name evidence="2" type="ORF">SDC9_190407</name>
</gene>
<sequence length="74" mass="7663">MYPAAQGGHRGGIGHVGRLADHIQAFGGQGGDRRSQGRGIPRHHHHLAVGLAELPADLQAQAPASAGHDRGFFG</sequence>
<comment type="caution">
    <text evidence="2">The sequence shown here is derived from an EMBL/GenBank/DDBJ whole genome shotgun (WGS) entry which is preliminary data.</text>
</comment>
<accession>A0A645HXD0</accession>
<reference evidence="2" key="1">
    <citation type="submission" date="2019-08" db="EMBL/GenBank/DDBJ databases">
        <authorList>
            <person name="Kucharzyk K."/>
            <person name="Murdoch R.W."/>
            <person name="Higgins S."/>
            <person name="Loffler F."/>
        </authorList>
    </citation>
    <scope>NUCLEOTIDE SEQUENCE</scope>
</reference>
<evidence type="ECO:0000313" key="2">
    <source>
        <dbReference type="EMBL" id="MPN42849.1"/>
    </source>
</evidence>
<feature type="region of interest" description="Disordered" evidence="1">
    <location>
        <begin position="25"/>
        <end position="46"/>
    </location>
</feature>
<dbReference type="AlphaFoldDB" id="A0A645HXD0"/>
<organism evidence="2">
    <name type="scientific">bioreactor metagenome</name>
    <dbReference type="NCBI Taxonomy" id="1076179"/>
    <lineage>
        <taxon>unclassified sequences</taxon>
        <taxon>metagenomes</taxon>
        <taxon>ecological metagenomes</taxon>
    </lineage>
</organism>
<name>A0A645HXD0_9ZZZZ</name>